<dbReference type="Proteomes" id="UP000580839">
    <property type="component" value="Unassembled WGS sequence"/>
</dbReference>
<protein>
    <submittedName>
        <fullName evidence="2">Uncharacterized protein</fullName>
    </submittedName>
</protein>
<gene>
    <name evidence="2" type="ORF">HOP12_09330</name>
</gene>
<reference evidence="2 3" key="1">
    <citation type="submission" date="2020-04" db="EMBL/GenBank/DDBJ databases">
        <title>Metagenomic profiling of ammonia- and methane-oxidizing microorganisms in a Dutch drinking water treatment plant.</title>
        <authorList>
            <person name="Poghosyan L."/>
            <person name="Leucker S."/>
        </authorList>
    </citation>
    <scope>NUCLEOTIDE SEQUENCE [LARGE SCALE GENOMIC DNA]</scope>
    <source>
        <strain evidence="2">S-RSF-IL-03</strain>
    </source>
</reference>
<evidence type="ECO:0000256" key="1">
    <source>
        <dbReference type="SAM" id="MobiDB-lite"/>
    </source>
</evidence>
<sequence length="92" mass="10166">MLLAAGQLESGVAHLPLASRRRAEVAEDPSECTCGAHEQQREAHQHHAWRGVKRDRMEEPPDRVLQQPDSSDPGGGDAAEHEHTTLSRLNRS</sequence>
<evidence type="ECO:0000313" key="2">
    <source>
        <dbReference type="EMBL" id="NOT34357.1"/>
    </source>
</evidence>
<dbReference type="AlphaFoldDB" id="A0A849SNE3"/>
<dbReference type="EMBL" id="JABFRW010000112">
    <property type="protein sequence ID" value="NOT34357.1"/>
    <property type="molecule type" value="Genomic_DNA"/>
</dbReference>
<evidence type="ECO:0000313" key="3">
    <source>
        <dbReference type="Proteomes" id="UP000580839"/>
    </source>
</evidence>
<feature type="region of interest" description="Disordered" evidence="1">
    <location>
        <begin position="1"/>
        <end position="92"/>
    </location>
</feature>
<proteinExistence type="predicted"/>
<feature type="compositionally biased region" description="Basic and acidic residues" evidence="1">
    <location>
        <begin position="52"/>
        <end position="62"/>
    </location>
</feature>
<accession>A0A849SNE3</accession>
<organism evidence="2 3">
    <name type="scientific">Eiseniibacteriota bacterium</name>
    <dbReference type="NCBI Taxonomy" id="2212470"/>
    <lineage>
        <taxon>Bacteria</taxon>
        <taxon>Candidatus Eiseniibacteriota</taxon>
    </lineage>
</organism>
<comment type="caution">
    <text evidence="2">The sequence shown here is derived from an EMBL/GenBank/DDBJ whole genome shotgun (WGS) entry which is preliminary data.</text>
</comment>
<name>A0A849SNE3_UNCEI</name>